<accession>A0A1S8YTK0</accession>
<dbReference type="Gene3D" id="3.40.50.1980">
    <property type="entry name" value="Nitrogenase molybdenum iron protein domain"/>
    <property type="match status" value="2"/>
</dbReference>
<dbReference type="Proteomes" id="UP000190667">
    <property type="component" value="Unassembled WGS sequence"/>
</dbReference>
<keyword evidence="1" id="KW-0732">Signal</keyword>
<evidence type="ECO:0000259" key="2">
    <source>
        <dbReference type="PROSITE" id="PS50983"/>
    </source>
</evidence>
<dbReference type="SUPFAM" id="SSF53807">
    <property type="entry name" value="Helical backbone' metal receptor"/>
    <property type="match status" value="1"/>
</dbReference>
<dbReference type="InterPro" id="IPR002491">
    <property type="entry name" value="ABC_transptr_periplasmic_BD"/>
</dbReference>
<dbReference type="PROSITE" id="PS50983">
    <property type="entry name" value="FE_B12_PBP"/>
    <property type="match status" value="1"/>
</dbReference>
<feature type="signal peptide" evidence="1">
    <location>
        <begin position="1"/>
        <end position="19"/>
    </location>
</feature>
<name>A0A1S8YTK0_9GAMM</name>
<dbReference type="Pfam" id="PF01497">
    <property type="entry name" value="Peripla_BP_2"/>
    <property type="match status" value="1"/>
</dbReference>
<evidence type="ECO:0000256" key="1">
    <source>
        <dbReference type="SAM" id="SignalP"/>
    </source>
</evidence>
<dbReference type="PANTHER" id="PTHR30535">
    <property type="entry name" value="VITAMIN B12-BINDING PROTEIN"/>
    <property type="match status" value="1"/>
</dbReference>
<evidence type="ECO:0000313" key="3">
    <source>
        <dbReference type="EMBL" id="OON42195.1"/>
    </source>
</evidence>
<proteinExistence type="predicted"/>
<dbReference type="AlphaFoldDB" id="A0A1S8YTK0"/>
<evidence type="ECO:0000313" key="4">
    <source>
        <dbReference type="Proteomes" id="UP000190667"/>
    </source>
</evidence>
<feature type="domain" description="Fe/B12 periplasmic-binding" evidence="2">
    <location>
        <begin position="22"/>
        <end position="275"/>
    </location>
</feature>
<dbReference type="PANTHER" id="PTHR30535:SF4">
    <property type="entry name" value="HEMIN-BINDING PERIPLASMIC PROTEIN HMUT"/>
    <property type="match status" value="1"/>
</dbReference>
<comment type="caution">
    <text evidence="3">The sequence shown here is derived from an EMBL/GenBank/DDBJ whole genome shotgun (WGS) entry which is preliminary data.</text>
</comment>
<dbReference type="EMBL" id="MRUL01000001">
    <property type="protein sequence ID" value="OON42195.1"/>
    <property type="molecule type" value="Genomic_DNA"/>
</dbReference>
<feature type="chain" id="PRO_5012707117" evidence="1">
    <location>
        <begin position="20"/>
        <end position="280"/>
    </location>
</feature>
<protein>
    <submittedName>
        <fullName evidence="3">Hemin ABC transporter substrate-binding protein</fullName>
    </submittedName>
</protein>
<gene>
    <name evidence="3" type="ORF">BTJ39_00715</name>
</gene>
<dbReference type="InterPro" id="IPR050902">
    <property type="entry name" value="ABC_Transporter_SBP"/>
</dbReference>
<organism evidence="3 4">
    <name type="scientific">Izhakiella australiensis</name>
    <dbReference type="NCBI Taxonomy" id="1926881"/>
    <lineage>
        <taxon>Bacteria</taxon>
        <taxon>Pseudomonadati</taxon>
        <taxon>Pseudomonadota</taxon>
        <taxon>Gammaproteobacteria</taxon>
        <taxon>Enterobacterales</taxon>
        <taxon>Erwiniaceae</taxon>
        <taxon>Izhakiella</taxon>
    </lineage>
</organism>
<reference evidence="3 4" key="1">
    <citation type="submission" date="2016-12" db="EMBL/GenBank/DDBJ databases">
        <title>Izhakiella australiana sp. nov. of genus Izhakiella isolated from Australian desert.</title>
        <authorList>
            <person name="Ji M."/>
        </authorList>
    </citation>
    <scope>NUCLEOTIDE SEQUENCE [LARGE SCALE GENOMIC DNA]</scope>
    <source>
        <strain evidence="3 4">D4N98</strain>
    </source>
</reference>
<dbReference type="STRING" id="1926881.BTJ39_00715"/>
<sequence length="280" mass="30402">MLRTILGLLMLCCAVNSHAAERLVVAGGSLVELVYALGAGSSVVAVDQTTTFPPQTVRLPHISNWQQLSSEGILSLRPDCFITWQDAGPPLVLKQLRAKGVSILALPRVPATVEQLYANIRQLAQRLHRVASGEALISRIRHKLTRAIDGSRRHTTPLRGIFILAPGGGAPMVAGQGSVADAILQLAGVRNLAQHWQYKRYSAEALAAANPDVIIVTREMYQGGLARLRAIGGITYTAAWRHKRIVVIDQSLILGMGPRVADAVHILHRQLWPGQKDLEN</sequence>
<keyword evidence="4" id="KW-1185">Reference proteome</keyword>